<gene>
    <name evidence="7" type="ORF">ID47_04320</name>
</gene>
<dbReference type="AlphaFoldDB" id="A0A077AVR2"/>
<dbReference type="PANTHER" id="PTHR23291">
    <property type="entry name" value="BAX INHIBITOR-RELATED"/>
    <property type="match status" value="1"/>
</dbReference>
<feature type="transmembrane region" description="Helical" evidence="6">
    <location>
        <begin position="121"/>
        <end position="139"/>
    </location>
</feature>
<keyword evidence="8" id="KW-1185">Reference proteome</keyword>
<evidence type="ECO:0000256" key="2">
    <source>
        <dbReference type="ARBA" id="ARBA00010350"/>
    </source>
</evidence>
<dbReference type="CDD" id="cd10432">
    <property type="entry name" value="BI-1-like_bacterial"/>
    <property type="match status" value="1"/>
</dbReference>
<dbReference type="EMBL" id="CP008941">
    <property type="protein sequence ID" value="AIK96134.1"/>
    <property type="molecule type" value="Genomic_DNA"/>
</dbReference>
<comment type="similarity">
    <text evidence="2 6">Belongs to the BI1 family.</text>
</comment>
<evidence type="ECO:0000256" key="3">
    <source>
        <dbReference type="ARBA" id="ARBA00022692"/>
    </source>
</evidence>
<name>A0A077AVR2_9PROT</name>
<evidence type="ECO:0000256" key="4">
    <source>
        <dbReference type="ARBA" id="ARBA00022989"/>
    </source>
</evidence>
<evidence type="ECO:0000313" key="8">
    <source>
        <dbReference type="Proteomes" id="UP000028926"/>
    </source>
</evidence>
<evidence type="ECO:0000313" key="7">
    <source>
        <dbReference type="EMBL" id="AIK96134.1"/>
    </source>
</evidence>
<protein>
    <submittedName>
        <fullName evidence="7">Membrane protein</fullName>
    </submittedName>
</protein>
<feature type="transmembrane region" description="Helical" evidence="6">
    <location>
        <begin position="175"/>
        <end position="193"/>
    </location>
</feature>
<organism evidence="7 8">
    <name type="scientific">Candidatus Odyssella acanthamoebae</name>
    <dbReference type="NCBI Taxonomy" id="91604"/>
    <lineage>
        <taxon>Bacteria</taxon>
        <taxon>Pseudomonadati</taxon>
        <taxon>Pseudomonadota</taxon>
        <taxon>Alphaproteobacteria</taxon>
        <taxon>Holosporales</taxon>
        <taxon>Candidatus Paracaedibacteraceae</taxon>
        <taxon>Candidatus Odyssella</taxon>
    </lineage>
</organism>
<dbReference type="GO" id="GO:0005886">
    <property type="term" value="C:plasma membrane"/>
    <property type="evidence" value="ECO:0007669"/>
    <property type="project" value="TreeGrafter"/>
</dbReference>
<feature type="transmembrane region" description="Helical" evidence="6">
    <location>
        <begin position="151"/>
        <end position="169"/>
    </location>
</feature>
<dbReference type="Proteomes" id="UP000028926">
    <property type="component" value="Chromosome"/>
</dbReference>
<dbReference type="HOGENOM" id="CLU_058671_1_1_5"/>
<comment type="subcellular location">
    <subcellularLocation>
        <location evidence="1">Membrane</location>
        <topology evidence="1">Multi-pass membrane protein</topology>
    </subcellularLocation>
</comment>
<evidence type="ECO:0000256" key="1">
    <source>
        <dbReference type="ARBA" id="ARBA00004141"/>
    </source>
</evidence>
<dbReference type="InterPro" id="IPR006214">
    <property type="entry name" value="Bax_inhibitor_1-related"/>
</dbReference>
<reference evidence="7 8" key="1">
    <citation type="submission" date="2014-07" db="EMBL/GenBank/DDBJ databases">
        <title>Comparative genomic insights into amoeba endosymbionts belonging to the families of Holosporaceae and Candidatus Midichloriaceae within Rickettsiales.</title>
        <authorList>
            <person name="Wang Z."/>
            <person name="Wu M."/>
        </authorList>
    </citation>
    <scope>NUCLEOTIDE SEQUENCE [LARGE SCALE GENOMIC DNA]</scope>
    <source>
        <strain evidence="7">PRA3</strain>
    </source>
</reference>
<feature type="transmembrane region" description="Helical" evidence="6">
    <location>
        <begin position="97"/>
        <end position="115"/>
    </location>
</feature>
<dbReference type="Pfam" id="PF01027">
    <property type="entry name" value="Bax1-I"/>
    <property type="match status" value="1"/>
</dbReference>
<dbReference type="PANTHER" id="PTHR23291:SF50">
    <property type="entry name" value="PROTEIN LIFEGUARD 4"/>
    <property type="match status" value="1"/>
</dbReference>
<sequence length="241" mass="26502">MEKLRMSYQNRTVTRSGQFAAFEEGLRGYMQRVFAYMGLGLGITGLAAFLAATIPALNQFLYAPGMQYVTLFAPLAVVLFLSFRVGRMSFSAAQTTFWVYATLVGFSLTPLLLLYTGESVARIFFITASMFGAMALYGYTTKKDLTSMGSFLFMGLIGIVIASLVNLFMHSSAMSFVISALSVVIFTGLTAYDTQKIKDIYLESDGAEIAGKKAVMGALALYLDFINIFISLLRLFGDRRD</sequence>
<feature type="transmembrane region" description="Helical" evidence="6">
    <location>
        <begin position="33"/>
        <end position="54"/>
    </location>
</feature>
<dbReference type="STRING" id="91604.ID47_04320"/>
<evidence type="ECO:0000256" key="5">
    <source>
        <dbReference type="ARBA" id="ARBA00023136"/>
    </source>
</evidence>
<keyword evidence="3 6" id="KW-0812">Transmembrane</keyword>
<feature type="transmembrane region" description="Helical" evidence="6">
    <location>
        <begin position="214"/>
        <end position="236"/>
    </location>
</feature>
<proteinExistence type="inferred from homology"/>
<accession>A0A077AVR2</accession>
<keyword evidence="5 6" id="KW-0472">Membrane</keyword>
<dbReference type="KEGG" id="paca:ID47_04320"/>
<evidence type="ECO:0000256" key="6">
    <source>
        <dbReference type="RuleBase" id="RU004379"/>
    </source>
</evidence>
<keyword evidence="4 6" id="KW-1133">Transmembrane helix</keyword>
<feature type="transmembrane region" description="Helical" evidence="6">
    <location>
        <begin position="66"/>
        <end position="85"/>
    </location>
</feature>
<dbReference type="eggNOG" id="COG0670">
    <property type="taxonomic scope" value="Bacteria"/>
</dbReference>